<evidence type="ECO:0000256" key="2">
    <source>
        <dbReference type="SAM" id="SignalP"/>
    </source>
</evidence>
<organism evidence="3 4">
    <name type="scientific">Septoria linicola</name>
    <dbReference type="NCBI Taxonomy" id="215465"/>
    <lineage>
        <taxon>Eukaryota</taxon>
        <taxon>Fungi</taxon>
        <taxon>Dikarya</taxon>
        <taxon>Ascomycota</taxon>
        <taxon>Pezizomycotina</taxon>
        <taxon>Dothideomycetes</taxon>
        <taxon>Dothideomycetidae</taxon>
        <taxon>Mycosphaerellales</taxon>
        <taxon>Mycosphaerellaceae</taxon>
        <taxon>Septoria</taxon>
    </lineage>
</organism>
<dbReference type="EMBL" id="CP099424">
    <property type="protein sequence ID" value="USW55057.1"/>
    <property type="molecule type" value="Genomic_DNA"/>
</dbReference>
<dbReference type="AlphaFoldDB" id="A0A9Q9ASM2"/>
<sequence length="321" mass="33643">MQFVSTVVALATTLSSLLPGTTAQCLNQVAAFNPNLRTMSSNSTWFIVPVPKAAAQSAIDFTYPGYGLSLLNVPNDPSLFPQGFPAGMHPVLVISGRTDDIRISALQIDGALLAGQVYVTYVSKNGSPTPLTAQASQYIAGERGPLPNGLVPAVASPLLFAGNVIRLGQFVPQGDAYQADGAGIFSNKVAWVIVPNPLSGPGVYPEAFDATFRTTTTPRYTAKAFKSLVNQPLLLPSKLCQRNTYYFNNATAQPTFRNGNVTLGPGASGANPLSSVLQKASPDGSGVYLNVDGYSACAQNVGNNPEDCDQAGRSIDPASLR</sequence>
<accession>A0A9Q9ASM2</accession>
<dbReference type="Proteomes" id="UP001056384">
    <property type="component" value="Chromosome 7"/>
</dbReference>
<gene>
    <name evidence="3" type="ORF">Slin15195_G083760</name>
</gene>
<feature type="signal peptide" evidence="2">
    <location>
        <begin position="1"/>
        <end position="23"/>
    </location>
</feature>
<evidence type="ECO:0000256" key="1">
    <source>
        <dbReference type="SAM" id="MobiDB-lite"/>
    </source>
</evidence>
<evidence type="ECO:0000313" key="3">
    <source>
        <dbReference type="EMBL" id="USW55057.1"/>
    </source>
</evidence>
<name>A0A9Q9ASM2_9PEZI</name>
<proteinExistence type="predicted"/>
<feature type="region of interest" description="Disordered" evidence="1">
    <location>
        <begin position="302"/>
        <end position="321"/>
    </location>
</feature>
<keyword evidence="2" id="KW-0732">Signal</keyword>
<reference evidence="3" key="1">
    <citation type="submission" date="2022-06" db="EMBL/GenBank/DDBJ databases">
        <title>Complete genome sequences of two strains of the flax pathogen Septoria linicola.</title>
        <authorList>
            <person name="Lapalu N."/>
            <person name="Simon A."/>
            <person name="Demenou B."/>
            <person name="Paumier D."/>
            <person name="Guillot M.-P."/>
            <person name="Gout L."/>
            <person name="Valade R."/>
        </authorList>
    </citation>
    <scope>NUCLEOTIDE SEQUENCE</scope>
    <source>
        <strain evidence="3">SE15195</strain>
    </source>
</reference>
<protein>
    <submittedName>
        <fullName evidence="3">Uncharacterized protein</fullName>
    </submittedName>
</protein>
<keyword evidence="4" id="KW-1185">Reference proteome</keyword>
<feature type="chain" id="PRO_5040266216" evidence="2">
    <location>
        <begin position="24"/>
        <end position="321"/>
    </location>
</feature>
<evidence type="ECO:0000313" key="4">
    <source>
        <dbReference type="Proteomes" id="UP001056384"/>
    </source>
</evidence>